<evidence type="ECO:0000313" key="2">
    <source>
        <dbReference type="EMBL" id="KAG2641064.1"/>
    </source>
</evidence>
<gene>
    <name evidence="2" type="ORF">PVAP13_2KG145332</name>
</gene>
<evidence type="ECO:0000256" key="1">
    <source>
        <dbReference type="SAM" id="MobiDB-lite"/>
    </source>
</evidence>
<dbReference type="Proteomes" id="UP000823388">
    <property type="component" value="Chromosome 2K"/>
</dbReference>
<name>A0A8T0W6S3_PANVG</name>
<organism evidence="2 3">
    <name type="scientific">Panicum virgatum</name>
    <name type="common">Blackwell switchgrass</name>
    <dbReference type="NCBI Taxonomy" id="38727"/>
    <lineage>
        <taxon>Eukaryota</taxon>
        <taxon>Viridiplantae</taxon>
        <taxon>Streptophyta</taxon>
        <taxon>Embryophyta</taxon>
        <taxon>Tracheophyta</taxon>
        <taxon>Spermatophyta</taxon>
        <taxon>Magnoliopsida</taxon>
        <taxon>Liliopsida</taxon>
        <taxon>Poales</taxon>
        <taxon>Poaceae</taxon>
        <taxon>PACMAD clade</taxon>
        <taxon>Panicoideae</taxon>
        <taxon>Panicodae</taxon>
        <taxon>Paniceae</taxon>
        <taxon>Panicinae</taxon>
        <taxon>Panicum</taxon>
        <taxon>Panicum sect. Hiantes</taxon>
    </lineage>
</organism>
<proteinExistence type="predicted"/>
<feature type="compositionally biased region" description="Pro residues" evidence="1">
    <location>
        <begin position="13"/>
        <end position="24"/>
    </location>
</feature>
<accession>A0A8T0W6S3</accession>
<dbReference type="EMBL" id="CM029039">
    <property type="protein sequence ID" value="KAG2641064.1"/>
    <property type="molecule type" value="Genomic_DNA"/>
</dbReference>
<evidence type="ECO:0000313" key="3">
    <source>
        <dbReference type="Proteomes" id="UP000823388"/>
    </source>
</evidence>
<keyword evidence="3" id="KW-1185">Reference proteome</keyword>
<reference evidence="2 3" key="1">
    <citation type="submission" date="2020-05" db="EMBL/GenBank/DDBJ databases">
        <title>WGS assembly of Panicum virgatum.</title>
        <authorList>
            <person name="Lovell J.T."/>
            <person name="Jenkins J."/>
            <person name="Shu S."/>
            <person name="Juenger T.E."/>
            <person name="Schmutz J."/>
        </authorList>
    </citation>
    <scope>NUCLEOTIDE SEQUENCE [LARGE SCALE GENOMIC DNA]</scope>
    <source>
        <strain evidence="3">cv. AP13</strain>
    </source>
</reference>
<protein>
    <submittedName>
        <fullName evidence="2">Uncharacterized protein</fullName>
    </submittedName>
</protein>
<feature type="region of interest" description="Disordered" evidence="1">
    <location>
        <begin position="1"/>
        <end position="59"/>
    </location>
</feature>
<comment type="caution">
    <text evidence="2">The sequence shown here is derived from an EMBL/GenBank/DDBJ whole genome shotgun (WGS) entry which is preliminary data.</text>
</comment>
<feature type="region of interest" description="Disordered" evidence="1">
    <location>
        <begin position="81"/>
        <end position="109"/>
    </location>
</feature>
<sequence>MGKSPIYHLLPRFVPPNQPPSRDPVPPHRSIFPSPYPCGGDGDGDGEATGDASLPPPRRLRGLFLPSSNAYCLHRAFPAHAPSARRARLQGPGRLPQKRAARLPLRPST</sequence>
<dbReference type="AlphaFoldDB" id="A0A8T0W6S3"/>